<dbReference type="InterPro" id="IPR051783">
    <property type="entry name" value="NAD(P)-dependent_oxidoreduct"/>
</dbReference>
<organism evidence="3 4">
    <name type="scientific">Paenibacillus chitinolyticus</name>
    <dbReference type="NCBI Taxonomy" id="79263"/>
    <lineage>
        <taxon>Bacteria</taxon>
        <taxon>Bacillati</taxon>
        <taxon>Bacillota</taxon>
        <taxon>Bacilli</taxon>
        <taxon>Bacillales</taxon>
        <taxon>Paenibacillaceae</taxon>
        <taxon>Paenibacillus</taxon>
    </lineage>
</organism>
<proteinExistence type="predicted"/>
<dbReference type="PANTHER" id="PTHR48079:SF6">
    <property type="entry name" value="NAD(P)-BINDING DOMAIN-CONTAINING PROTEIN-RELATED"/>
    <property type="match status" value="1"/>
</dbReference>
<protein>
    <submittedName>
        <fullName evidence="3">NAD-dependent dehydratase</fullName>
    </submittedName>
    <submittedName>
        <fullName evidence="2">NAD-dependent epimerase/dehydratase family protein</fullName>
    </submittedName>
</protein>
<evidence type="ECO:0000313" key="4">
    <source>
        <dbReference type="Proteomes" id="UP000288943"/>
    </source>
</evidence>
<dbReference type="Gene3D" id="3.40.50.720">
    <property type="entry name" value="NAD(P)-binding Rossmann-like Domain"/>
    <property type="match status" value="1"/>
</dbReference>
<keyword evidence="5" id="KW-1185">Reference proteome</keyword>
<gene>
    <name evidence="2" type="ORF">M5X16_12470</name>
    <name evidence="3" type="ORF">PC41400_18765</name>
</gene>
<evidence type="ECO:0000313" key="5">
    <source>
        <dbReference type="Proteomes" id="UP001527202"/>
    </source>
</evidence>
<evidence type="ECO:0000259" key="1">
    <source>
        <dbReference type="Pfam" id="PF01370"/>
    </source>
</evidence>
<dbReference type="OrthoDB" id="9809586at2"/>
<dbReference type="SUPFAM" id="SSF51735">
    <property type="entry name" value="NAD(P)-binding Rossmann-fold domains"/>
    <property type="match status" value="1"/>
</dbReference>
<dbReference type="InterPro" id="IPR036291">
    <property type="entry name" value="NAD(P)-bd_dom_sf"/>
</dbReference>
<feature type="domain" description="NAD-dependent epimerase/dehydratase" evidence="1">
    <location>
        <begin position="4"/>
        <end position="202"/>
    </location>
</feature>
<dbReference type="EMBL" id="JAMDMJ010000013">
    <property type="protein sequence ID" value="MCY9596588.1"/>
    <property type="molecule type" value="Genomic_DNA"/>
</dbReference>
<dbReference type="InterPro" id="IPR001509">
    <property type="entry name" value="Epimerase_deHydtase"/>
</dbReference>
<dbReference type="GO" id="GO:0005737">
    <property type="term" value="C:cytoplasm"/>
    <property type="evidence" value="ECO:0007669"/>
    <property type="project" value="TreeGrafter"/>
</dbReference>
<dbReference type="GO" id="GO:0004029">
    <property type="term" value="F:aldehyde dehydrogenase (NAD+) activity"/>
    <property type="evidence" value="ECO:0007669"/>
    <property type="project" value="TreeGrafter"/>
</dbReference>
<accession>A0A410WYW2</accession>
<dbReference type="Pfam" id="PF01370">
    <property type="entry name" value="Epimerase"/>
    <property type="match status" value="1"/>
</dbReference>
<sequence>MQNVLILGGTRFFGKKLAANLLCGGADVTILTRGNTADSFGPDVKRLHADRTDAAALRQVIGSADYDVVYDNICYTPQDSEQAVQLFAGRTGRYIVTSSKSVYPFGGPRKKESDFDPYGYPLPSVYPDQPDYAEGKRLVEAVLFRKAPFPAAAVRFPIVLGADDYTRRLHFHVEHIKQGLPLGIPNRDALLTFIDSDEAASFLGWLGTSALEGPVNACSKGETTPGKIVSLIEKALNKQAHVKDETDAEHMSPFGVPESWYMDTSKAEAAGYTFRRLDDWLPDLIRKLAGES</sequence>
<dbReference type="Proteomes" id="UP001527202">
    <property type="component" value="Unassembled WGS sequence"/>
</dbReference>
<dbReference type="AlphaFoldDB" id="A0A410WYW2"/>
<dbReference type="KEGG" id="pchi:PC41400_18765"/>
<reference evidence="3 4" key="1">
    <citation type="submission" date="2018-01" db="EMBL/GenBank/DDBJ databases">
        <title>The whole genome sequencing and assembly of Paenibacillus chitinolyticus KCCM 41400 strain.</title>
        <authorList>
            <person name="Kim J.-Y."/>
            <person name="Park M.-K."/>
            <person name="Lee Y.-J."/>
            <person name="Yi H."/>
            <person name="Bahn Y.-S."/>
            <person name="Kim J.F."/>
            <person name="Lee D.-W."/>
        </authorList>
    </citation>
    <scope>NUCLEOTIDE SEQUENCE [LARGE SCALE GENOMIC DNA]</scope>
    <source>
        <strain evidence="3 4">KCCM 41400</strain>
    </source>
</reference>
<dbReference type="EMBL" id="CP026520">
    <property type="protein sequence ID" value="QAV19594.1"/>
    <property type="molecule type" value="Genomic_DNA"/>
</dbReference>
<dbReference type="RefSeq" id="WP_042226840.1">
    <property type="nucleotide sequence ID" value="NZ_CP026520.1"/>
</dbReference>
<evidence type="ECO:0000313" key="3">
    <source>
        <dbReference type="EMBL" id="QAV19594.1"/>
    </source>
</evidence>
<name>A0A410WYW2_9BACL</name>
<dbReference type="GeneID" id="95376839"/>
<dbReference type="PANTHER" id="PTHR48079">
    <property type="entry name" value="PROTEIN YEEZ"/>
    <property type="match status" value="1"/>
</dbReference>
<dbReference type="Proteomes" id="UP000288943">
    <property type="component" value="Chromosome"/>
</dbReference>
<evidence type="ECO:0000313" key="2">
    <source>
        <dbReference type="EMBL" id="MCY9596588.1"/>
    </source>
</evidence>
<reference evidence="2 5" key="2">
    <citation type="submission" date="2022-05" db="EMBL/GenBank/DDBJ databases">
        <title>Genome Sequencing of Bee-Associated Microbes.</title>
        <authorList>
            <person name="Dunlap C."/>
        </authorList>
    </citation>
    <scope>NUCLEOTIDE SEQUENCE [LARGE SCALE GENOMIC DNA]</scope>
    <source>
        <strain evidence="2 5">NRRL B-23120</strain>
    </source>
</reference>